<reference evidence="3 4" key="1">
    <citation type="submission" date="2016-10" db="EMBL/GenBank/DDBJ databases">
        <title>Comparative genome analysis of multiple Pseudomonas spp. focuses on biocontrol and plant growth promoting traits.</title>
        <authorList>
            <person name="Tao X.-Y."/>
            <person name="Taylor C.G."/>
        </authorList>
    </citation>
    <scope>NUCLEOTIDE SEQUENCE [LARGE SCALE GENOMIC DNA]</scope>
    <source>
        <strain evidence="3 4">24D3</strain>
    </source>
</reference>
<organism evidence="3 4">
    <name type="scientific">Pseudomonas fluorescens</name>
    <dbReference type="NCBI Taxonomy" id="294"/>
    <lineage>
        <taxon>Bacteria</taxon>
        <taxon>Pseudomonadati</taxon>
        <taxon>Pseudomonadota</taxon>
        <taxon>Gammaproteobacteria</taxon>
        <taxon>Pseudomonadales</taxon>
        <taxon>Pseudomonadaceae</taxon>
        <taxon>Pseudomonas</taxon>
    </lineage>
</organism>
<dbReference type="InterPro" id="IPR003593">
    <property type="entry name" value="AAA+_ATPase"/>
</dbReference>
<evidence type="ECO:0000259" key="2">
    <source>
        <dbReference type="SMART" id="SM00382"/>
    </source>
</evidence>
<feature type="domain" description="AAA+ ATPase" evidence="2">
    <location>
        <begin position="49"/>
        <end position="224"/>
    </location>
</feature>
<feature type="compositionally biased region" description="Basic and acidic residues" evidence="1">
    <location>
        <begin position="445"/>
        <end position="455"/>
    </location>
</feature>
<dbReference type="InterPro" id="IPR041664">
    <property type="entry name" value="AAA_16"/>
</dbReference>
<comment type="caution">
    <text evidence="3">The sequence shown here is derived from an EMBL/GenBank/DDBJ whole genome shotgun (WGS) entry which is preliminary data.</text>
</comment>
<dbReference type="EMBL" id="MOBU01000011">
    <property type="protein sequence ID" value="RON66461.1"/>
    <property type="molecule type" value="Genomic_DNA"/>
</dbReference>
<feature type="region of interest" description="Disordered" evidence="1">
    <location>
        <begin position="423"/>
        <end position="461"/>
    </location>
</feature>
<evidence type="ECO:0000313" key="3">
    <source>
        <dbReference type="EMBL" id="RON66461.1"/>
    </source>
</evidence>
<dbReference type="InterPro" id="IPR027417">
    <property type="entry name" value="P-loop_NTPase"/>
</dbReference>
<sequence length="461" mass="51672">MSIAGFENKTNFTTMLNEHISASGPVKSIQQLFGREKELSLIEEALYANGRHVFIYGDRGVGKSSLAAAAAAQYQSPDNSPIQIGCGPDTKFYETIENLVDRVMKSLAGNYDHVISQSVNIKIYSINWKSTAKKIEIPKVDSMYSAVNATEEIAKYHSENPVVIIDEFDQIDSEVERKLFATFLKDLGDRGVNVKFIFTGVSTSLEKLLGSHESSFRQLHTIGLERLGWSAREDIVRDAAAAFSLSVDDDVCFKIAKISNGFPYYAHLITEKLLWLAFNEEAPISHLDVPIFEKALEDAILSIGAHLKRPYEQATSHRSPDYTEILWATSDSEDIIRYGESVFLSYIRIHEKLYGKNPKPEYLPLSQSNFLAKLRDLKKKQYGEIIENALDRKGLYTYRENILRGFIAMKALEGGVELQGNIPDAPKAPTAMAKAKRPTSAGRDNTPRIKFRGEEELPEDS</sequence>
<accession>A0A423LDS1</accession>
<gene>
    <name evidence="3" type="ORF">BK671_15855</name>
</gene>
<dbReference type="RefSeq" id="WP_123533231.1">
    <property type="nucleotide sequence ID" value="NZ_MOBU01000011.1"/>
</dbReference>
<evidence type="ECO:0000313" key="4">
    <source>
        <dbReference type="Proteomes" id="UP000285757"/>
    </source>
</evidence>
<name>A0A423LDS1_PSEFL</name>
<evidence type="ECO:0000256" key="1">
    <source>
        <dbReference type="SAM" id="MobiDB-lite"/>
    </source>
</evidence>
<dbReference type="Gene3D" id="3.40.50.300">
    <property type="entry name" value="P-loop containing nucleotide triphosphate hydrolases"/>
    <property type="match status" value="1"/>
</dbReference>
<dbReference type="PANTHER" id="PTHR34301:SF8">
    <property type="entry name" value="ATPASE DOMAIN-CONTAINING PROTEIN"/>
    <property type="match status" value="1"/>
</dbReference>
<dbReference type="AlphaFoldDB" id="A0A423LDS1"/>
<feature type="compositionally biased region" description="Low complexity" evidence="1">
    <location>
        <begin position="423"/>
        <end position="433"/>
    </location>
</feature>
<dbReference type="PANTHER" id="PTHR34301">
    <property type="entry name" value="DNA-BINDING PROTEIN-RELATED"/>
    <property type="match status" value="1"/>
</dbReference>
<dbReference type="SMART" id="SM00382">
    <property type="entry name" value="AAA"/>
    <property type="match status" value="1"/>
</dbReference>
<dbReference type="Proteomes" id="UP000285757">
    <property type="component" value="Unassembled WGS sequence"/>
</dbReference>
<proteinExistence type="predicted"/>
<protein>
    <recommendedName>
        <fullName evidence="2">AAA+ ATPase domain-containing protein</fullName>
    </recommendedName>
</protein>
<dbReference type="Pfam" id="PF13191">
    <property type="entry name" value="AAA_16"/>
    <property type="match status" value="1"/>
</dbReference>
<dbReference type="SUPFAM" id="SSF52540">
    <property type="entry name" value="P-loop containing nucleoside triphosphate hydrolases"/>
    <property type="match status" value="1"/>
</dbReference>